<sequence length="60" mass="6868">MGFGSYDESEQKDQNVETDDEDAVNVHQNDNDGEVTFETEKSTDELVDQLQHMKSQDDDD</sequence>
<dbReference type="EMBL" id="JBHUDJ010000002">
    <property type="protein sequence ID" value="MFD1586285.1"/>
    <property type="molecule type" value="Genomic_DNA"/>
</dbReference>
<organism evidence="3 4">
    <name type="scientific">Halorientalis brevis</name>
    <dbReference type="NCBI Taxonomy" id="1126241"/>
    <lineage>
        <taxon>Archaea</taxon>
        <taxon>Methanobacteriati</taxon>
        <taxon>Methanobacteriota</taxon>
        <taxon>Stenosarchaea group</taxon>
        <taxon>Halobacteria</taxon>
        <taxon>Halobacteriales</taxon>
        <taxon>Haloarculaceae</taxon>
        <taxon>Halorientalis</taxon>
    </lineage>
</organism>
<dbReference type="Proteomes" id="UP001597119">
    <property type="component" value="Unassembled WGS sequence"/>
</dbReference>
<gene>
    <name evidence="3" type="ORF">ACFR9U_04785</name>
</gene>
<evidence type="ECO:0000313" key="4">
    <source>
        <dbReference type="Proteomes" id="UP001597119"/>
    </source>
</evidence>
<dbReference type="AlphaFoldDB" id="A0ABD6C9W0"/>
<proteinExistence type="predicted"/>
<accession>A0ABD6C9W0</accession>
<dbReference type="RefSeq" id="WP_247376186.1">
    <property type="nucleotide sequence ID" value="NZ_JALLGV010000002.1"/>
</dbReference>
<dbReference type="Pfam" id="PF19099">
    <property type="entry name" value="DUF5786"/>
    <property type="match status" value="1"/>
</dbReference>
<evidence type="ECO:0000259" key="2">
    <source>
        <dbReference type="Pfam" id="PF19099"/>
    </source>
</evidence>
<feature type="domain" description="DUF5786" evidence="2">
    <location>
        <begin position="3"/>
        <end position="54"/>
    </location>
</feature>
<keyword evidence="4" id="KW-1185">Reference proteome</keyword>
<comment type="caution">
    <text evidence="3">The sequence shown here is derived from an EMBL/GenBank/DDBJ whole genome shotgun (WGS) entry which is preliminary data.</text>
</comment>
<dbReference type="InterPro" id="IPR043902">
    <property type="entry name" value="DUF5786"/>
</dbReference>
<feature type="region of interest" description="Disordered" evidence="1">
    <location>
        <begin position="1"/>
        <end position="40"/>
    </location>
</feature>
<protein>
    <submittedName>
        <fullName evidence="3">DUF5786 family protein</fullName>
    </submittedName>
</protein>
<evidence type="ECO:0000313" key="3">
    <source>
        <dbReference type="EMBL" id="MFD1586285.1"/>
    </source>
</evidence>
<evidence type="ECO:0000256" key="1">
    <source>
        <dbReference type="SAM" id="MobiDB-lite"/>
    </source>
</evidence>
<name>A0ABD6C9W0_9EURY</name>
<reference evidence="3 4" key="1">
    <citation type="journal article" date="2019" name="Int. J. Syst. Evol. Microbiol.">
        <title>The Global Catalogue of Microorganisms (GCM) 10K type strain sequencing project: providing services to taxonomists for standard genome sequencing and annotation.</title>
        <authorList>
            <consortium name="The Broad Institute Genomics Platform"/>
            <consortium name="The Broad Institute Genome Sequencing Center for Infectious Disease"/>
            <person name="Wu L."/>
            <person name="Ma J."/>
        </authorList>
    </citation>
    <scope>NUCLEOTIDE SEQUENCE [LARGE SCALE GENOMIC DNA]</scope>
    <source>
        <strain evidence="3 4">CGMCC 1.12125</strain>
    </source>
</reference>